<evidence type="ECO:0000313" key="8">
    <source>
        <dbReference type="Proteomes" id="UP001140560"/>
    </source>
</evidence>
<organism evidence="7 8">
    <name type="scientific">Neocucurbitaria cava</name>
    <dbReference type="NCBI Taxonomy" id="798079"/>
    <lineage>
        <taxon>Eukaryota</taxon>
        <taxon>Fungi</taxon>
        <taxon>Dikarya</taxon>
        <taxon>Ascomycota</taxon>
        <taxon>Pezizomycotina</taxon>
        <taxon>Dothideomycetes</taxon>
        <taxon>Pleosporomycetidae</taxon>
        <taxon>Pleosporales</taxon>
        <taxon>Pleosporineae</taxon>
        <taxon>Cucurbitariaceae</taxon>
        <taxon>Neocucurbitaria</taxon>
    </lineage>
</organism>
<accession>A0A9W8YEU8</accession>
<reference evidence="7" key="1">
    <citation type="submission" date="2022-10" db="EMBL/GenBank/DDBJ databases">
        <title>Tapping the CABI collections for fungal endophytes: first genome assemblies for Collariella, Neodidymelliopsis, Ascochyta clinopodiicola, Didymella pomorum, Didymosphaeria variabile, Neocosmospora piperis and Neocucurbitaria cava.</title>
        <authorList>
            <person name="Hill R."/>
        </authorList>
    </citation>
    <scope>NUCLEOTIDE SEQUENCE</scope>
    <source>
        <strain evidence="7">IMI 356814</strain>
    </source>
</reference>
<dbReference type="Pfam" id="PF01284">
    <property type="entry name" value="MARVEL"/>
    <property type="match status" value="1"/>
</dbReference>
<evidence type="ECO:0000256" key="3">
    <source>
        <dbReference type="ARBA" id="ARBA00022989"/>
    </source>
</evidence>
<evidence type="ECO:0000259" key="6">
    <source>
        <dbReference type="Pfam" id="PF01284"/>
    </source>
</evidence>
<feature type="transmembrane region" description="Helical" evidence="5">
    <location>
        <begin position="46"/>
        <end position="69"/>
    </location>
</feature>
<feature type="transmembrane region" description="Helical" evidence="5">
    <location>
        <begin position="12"/>
        <end position="34"/>
    </location>
</feature>
<keyword evidence="2 5" id="KW-0812">Transmembrane</keyword>
<dbReference type="PANTHER" id="PTHR39608:SF2">
    <property type="entry name" value="MARVEL DOMAIN-CONTAINING PROTEIN"/>
    <property type="match status" value="1"/>
</dbReference>
<protein>
    <recommendedName>
        <fullName evidence="6">MARVEL domain-containing protein</fullName>
    </recommendedName>
</protein>
<feature type="transmembrane region" description="Helical" evidence="5">
    <location>
        <begin position="76"/>
        <end position="95"/>
    </location>
</feature>
<name>A0A9W8YEU8_9PLEO</name>
<feature type="domain" description="MARVEL" evidence="6">
    <location>
        <begin position="18"/>
        <end position="132"/>
    </location>
</feature>
<evidence type="ECO:0000256" key="5">
    <source>
        <dbReference type="SAM" id="Phobius"/>
    </source>
</evidence>
<proteinExistence type="predicted"/>
<evidence type="ECO:0000313" key="7">
    <source>
        <dbReference type="EMBL" id="KAJ4375767.1"/>
    </source>
</evidence>
<sequence length="172" mass="19336">MARTRLSNRNWRYSVAACNALTWISSAIVVGITSHFINDYPHDQHLIYELVISAIVLGLWLPSFILPIVTRYKFYYGPLNFVFSYLWLTAFIFAAQDYNESQCQLNAPFGGSCSLKLTNEAFIFIAFFFSLVASLIDAYAYHTARVIAAEPVHPEKPDHDNAPAVTPAHAAI</sequence>
<evidence type="ECO:0000256" key="1">
    <source>
        <dbReference type="ARBA" id="ARBA00004141"/>
    </source>
</evidence>
<comment type="caution">
    <text evidence="7">The sequence shown here is derived from an EMBL/GenBank/DDBJ whole genome shotgun (WGS) entry which is preliminary data.</text>
</comment>
<dbReference type="GO" id="GO:0016020">
    <property type="term" value="C:membrane"/>
    <property type="evidence" value="ECO:0007669"/>
    <property type="project" value="UniProtKB-SubCell"/>
</dbReference>
<keyword evidence="4 5" id="KW-0472">Membrane</keyword>
<dbReference type="OrthoDB" id="20872at2759"/>
<dbReference type="AlphaFoldDB" id="A0A9W8YEU8"/>
<gene>
    <name evidence="7" type="ORF">N0V83_001043</name>
</gene>
<dbReference type="PANTHER" id="PTHR39608">
    <property type="entry name" value="INTEGRAL MEMBRANE PROTEIN (AFU_ORTHOLOGUE AFUA_5G08640)"/>
    <property type="match status" value="1"/>
</dbReference>
<dbReference type="EMBL" id="JAPEUY010000002">
    <property type="protein sequence ID" value="KAJ4375767.1"/>
    <property type="molecule type" value="Genomic_DNA"/>
</dbReference>
<comment type="subcellular location">
    <subcellularLocation>
        <location evidence="1">Membrane</location>
        <topology evidence="1">Multi-pass membrane protein</topology>
    </subcellularLocation>
</comment>
<dbReference type="InterPro" id="IPR008253">
    <property type="entry name" value="Marvel"/>
</dbReference>
<evidence type="ECO:0000256" key="2">
    <source>
        <dbReference type="ARBA" id="ARBA00022692"/>
    </source>
</evidence>
<evidence type="ECO:0000256" key="4">
    <source>
        <dbReference type="ARBA" id="ARBA00023136"/>
    </source>
</evidence>
<keyword evidence="3 5" id="KW-1133">Transmembrane helix</keyword>
<dbReference type="Proteomes" id="UP001140560">
    <property type="component" value="Unassembled WGS sequence"/>
</dbReference>
<feature type="transmembrane region" description="Helical" evidence="5">
    <location>
        <begin position="121"/>
        <end position="141"/>
    </location>
</feature>
<keyword evidence="8" id="KW-1185">Reference proteome</keyword>